<dbReference type="InterPro" id="IPR032623">
    <property type="entry name" value="FecR_N"/>
</dbReference>
<sequence>MNERISPDASHGAEDDPVYEAAALWVVRLASADSSSADRKAFEVWRRADPAHAEAYAEMETWRRTMGQVPDPRERKSRRAVGLGAVVAIALSGMAGAQLGWIDRLRADAWTGVGEIETRTLVDGSRIDLNTDTAIALRFTAEERAVDLLRGEAVFDVVPDPQRPFVVRGSGVSARAVGTRFYVRVDGASDPVGVAEGRVDVSTAVGHTLLHPGEVAFRDAADRPVARQGNVAQAMSWRDGKLSFSGQTLRQVITELERYRRGRILLMDSAVGERRFSGTLDPRDTDEALDVLVATMGIRLTRLTPFVILVR</sequence>
<evidence type="ECO:0000259" key="2">
    <source>
        <dbReference type="Pfam" id="PF04773"/>
    </source>
</evidence>
<feature type="domain" description="FecR protein" evidence="2">
    <location>
        <begin position="108"/>
        <end position="199"/>
    </location>
</feature>
<dbReference type="InterPro" id="IPR012373">
    <property type="entry name" value="Ferrdict_sens_TM"/>
</dbReference>
<gene>
    <name evidence="4" type="ORF">MBUL_03871</name>
</gene>
<protein>
    <recommendedName>
        <fullName evidence="5">Fec operon regulator FecR</fullName>
    </recommendedName>
</protein>
<evidence type="ECO:0008006" key="5">
    <source>
        <dbReference type="Google" id="ProtNLM"/>
    </source>
</evidence>
<feature type="domain" description="FecR N-terminal" evidence="3">
    <location>
        <begin position="20"/>
        <end position="61"/>
    </location>
</feature>
<organism evidence="4">
    <name type="scientific">Methylobacterium bullatum</name>
    <dbReference type="NCBI Taxonomy" id="570505"/>
    <lineage>
        <taxon>Bacteria</taxon>
        <taxon>Pseudomonadati</taxon>
        <taxon>Pseudomonadota</taxon>
        <taxon>Alphaproteobacteria</taxon>
        <taxon>Hyphomicrobiales</taxon>
        <taxon>Methylobacteriaceae</taxon>
        <taxon>Methylobacterium</taxon>
    </lineage>
</organism>
<evidence type="ECO:0000259" key="3">
    <source>
        <dbReference type="Pfam" id="PF16220"/>
    </source>
</evidence>
<accession>A0A679JDH0</accession>
<dbReference type="PANTHER" id="PTHR30273:SF2">
    <property type="entry name" value="PROTEIN FECR"/>
    <property type="match status" value="1"/>
</dbReference>
<dbReference type="PANTHER" id="PTHR30273">
    <property type="entry name" value="PERIPLASMIC SIGNAL SENSOR AND SIGMA FACTOR ACTIVATOR FECR-RELATED"/>
    <property type="match status" value="1"/>
</dbReference>
<keyword evidence="1" id="KW-0812">Transmembrane</keyword>
<dbReference type="Pfam" id="PF16220">
    <property type="entry name" value="DUF4880"/>
    <property type="match status" value="1"/>
</dbReference>
<feature type="transmembrane region" description="Helical" evidence="1">
    <location>
        <begin position="80"/>
        <end position="101"/>
    </location>
</feature>
<dbReference type="GO" id="GO:0016989">
    <property type="term" value="F:sigma factor antagonist activity"/>
    <property type="evidence" value="ECO:0007669"/>
    <property type="project" value="TreeGrafter"/>
</dbReference>
<keyword evidence="1" id="KW-1133">Transmembrane helix</keyword>
<keyword evidence="1" id="KW-0472">Membrane</keyword>
<dbReference type="PIRSF" id="PIRSF018266">
    <property type="entry name" value="FecR"/>
    <property type="match status" value="1"/>
</dbReference>
<reference evidence="4" key="1">
    <citation type="submission" date="2019-12" db="EMBL/GenBank/DDBJ databases">
        <authorList>
            <person name="Cremers G."/>
        </authorList>
    </citation>
    <scope>NUCLEOTIDE SEQUENCE</scope>
    <source>
        <strain evidence="4">Mbul1</strain>
    </source>
</reference>
<dbReference type="Pfam" id="PF04773">
    <property type="entry name" value="FecR"/>
    <property type="match status" value="1"/>
</dbReference>
<evidence type="ECO:0000256" key="1">
    <source>
        <dbReference type="SAM" id="Phobius"/>
    </source>
</evidence>
<dbReference type="Gene3D" id="2.60.120.1440">
    <property type="match status" value="1"/>
</dbReference>
<proteinExistence type="predicted"/>
<name>A0A679JDH0_9HYPH</name>
<dbReference type="InterPro" id="IPR006860">
    <property type="entry name" value="FecR"/>
</dbReference>
<evidence type="ECO:0000313" key="4">
    <source>
        <dbReference type="EMBL" id="CAA2106844.1"/>
    </source>
</evidence>
<dbReference type="EMBL" id="LR743504">
    <property type="protein sequence ID" value="CAA2106844.1"/>
    <property type="molecule type" value="Genomic_DNA"/>
</dbReference>
<dbReference type="AlphaFoldDB" id="A0A679JDH0"/>
<dbReference type="Gene3D" id="3.55.50.30">
    <property type="match status" value="1"/>
</dbReference>